<dbReference type="InterPro" id="IPR001810">
    <property type="entry name" value="F-box_dom"/>
</dbReference>
<evidence type="ECO:0000313" key="1">
    <source>
        <dbReference type="EnsemblPlants" id="EMT11001"/>
    </source>
</evidence>
<dbReference type="PANTHER" id="PTHR34223">
    <property type="entry name" value="OS11G0201299 PROTEIN"/>
    <property type="match status" value="1"/>
</dbReference>
<dbReference type="EnsemblPlants" id="EMT11001">
    <property type="protein sequence ID" value="EMT11001"/>
    <property type="gene ID" value="F775_52221"/>
</dbReference>
<dbReference type="PANTHER" id="PTHR34223:SF14">
    <property type="entry name" value="OS08G0149100 PROTEIN"/>
    <property type="match status" value="1"/>
</dbReference>
<sequence>MAMISPSRREVSPAEQLRRSPRLVPPRFRLVAAEAIWYFFRSCLGKALRGSLHHHRHHVVVLTELPLDTLLDQEFEGHHRAERVQNSEVPYVRCLIGQNEKKFDYINHVVKCFRFRSTWALTHHLLDRLPKIGMIKSKSERHGSTGDRISALPDDLLHHVMSFLTPWEIVQTCLLSRRWRNVWVSARCLSIDSDQFSTLRQLKKFLDNLLLDRGYTALHTFWLRINFGIFYPDSIDDYCQIRPWVCHALRSNVQVLGIVHHGEILTIGNAFTSSYLKRLQLRNFDVDDWFVKKLFSGCPNLEELELICCFVNIIKFSSTKLQRSTVTTTDDRSISCLGFEDMVIDMPKLVSLDIKEVPDRNLYFVDVSSLETASVCIDESSFASSQVDCNVLSALSNITSLRSLSLTVRHKVGASQCDHPEQHAVVVGDPTCSETQRPFNCENLKKIEINCPLGDKRIHVIVRILYENINSPTEINIMSH</sequence>
<dbReference type="Gene3D" id="1.20.1280.50">
    <property type="match status" value="1"/>
</dbReference>
<name>M8BAF3_AEGTA</name>
<dbReference type="Pfam" id="PF00646">
    <property type="entry name" value="F-box"/>
    <property type="match status" value="1"/>
</dbReference>
<dbReference type="SMART" id="SM00256">
    <property type="entry name" value="FBOX"/>
    <property type="match status" value="1"/>
</dbReference>
<dbReference type="InterPro" id="IPR036047">
    <property type="entry name" value="F-box-like_dom_sf"/>
</dbReference>
<protein>
    <submittedName>
        <fullName evidence="1">Uncharacterized protein</fullName>
    </submittedName>
</protein>
<dbReference type="InterPro" id="IPR053781">
    <property type="entry name" value="F-box_AtFBL13-like"/>
</dbReference>
<accession>M8BAF3</accession>
<dbReference type="InterPro" id="IPR032675">
    <property type="entry name" value="LRR_dom_sf"/>
</dbReference>
<organism evidence="1">
    <name type="scientific">Aegilops tauschii</name>
    <name type="common">Tausch's goatgrass</name>
    <name type="synonym">Aegilops squarrosa</name>
    <dbReference type="NCBI Taxonomy" id="37682"/>
    <lineage>
        <taxon>Eukaryota</taxon>
        <taxon>Viridiplantae</taxon>
        <taxon>Streptophyta</taxon>
        <taxon>Embryophyta</taxon>
        <taxon>Tracheophyta</taxon>
        <taxon>Spermatophyta</taxon>
        <taxon>Magnoliopsida</taxon>
        <taxon>Liliopsida</taxon>
        <taxon>Poales</taxon>
        <taxon>Poaceae</taxon>
        <taxon>BOP clade</taxon>
        <taxon>Pooideae</taxon>
        <taxon>Triticodae</taxon>
        <taxon>Triticeae</taxon>
        <taxon>Triticinae</taxon>
        <taxon>Aegilops</taxon>
    </lineage>
</organism>
<proteinExistence type="predicted"/>
<dbReference type="AlphaFoldDB" id="M8BAF3"/>
<dbReference type="InterPro" id="IPR053197">
    <property type="entry name" value="F-box_SCFL_complex_component"/>
</dbReference>
<dbReference type="CDD" id="cd22160">
    <property type="entry name" value="F-box_AtFBL13-like"/>
    <property type="match status" value="1"/>
</dbReference>
<dbReference type="PROSITE" id="PS50181">
    <property type="entry name" value="FBOX"/>
    <property type="match status" value="1"/>
</dbReference>
<dbReference type="SUPFAM" id="SSF52047">
    <property type="entry name" value="RNI-like"/>
    <property type="match status" value="1"/>
</dbReference>
<reference evidence="1" key="1">
    <citation type="submission" date="2015-06" db="UniProtKB">
        <authorList>
            <consortium name="EnsemblPlants"/>
        </authorList>
    </citation>
    <scope>IDENTIFICATION</scope>
</reference>
<dbReference type="SUPFAM" id="SSF81383">
    <property type="entry name" value="F-box domain"/>
    <property type="match status" value="1"/>
</dbReference>
<dbReference type="Gene3D" id="3.80.10.10">
    <property type="entry name" value="Ribonuclease Inhibitor"/>
    <property type="match status" value="1"/>
</dbReference>